<dbReference type="Pfam" id="PF12792">
    <property type="entry name" value="CSS-motif"/>
    <property type="match status" value="1"/>
</dbReference>
<dbReference type="InterPro" id="IPR001633">
    <property type="entry name" value="EAL_dom"/>
</dbReference>
<evidence type="ECO:0000256" key="8">
    <source>
        <dbReference type="ARBA" id="ARBA00023136"/>
    </source>
</evidence>
<sequence length="529" mass="60544">MTQPHLLSLGIKRKKIYRLLFLVIPAILGFLITLTLIHFLLFNEDKKNLNSDLDKMGLESRILNSEIMSALSSAKSDNSPLCSQENLNKMRRALWRDKYIKDIAHIKKNQIICSASWGTLKNPISLQKESKIFSKNFKHWKNTPDPITKNTIINMLSIGHTLILIKKDLFNKYYYKLNKNNNVAFELKTFNYIFRHYGNISPETLIKAKTGTTLTSMTKKSCANKDQCIIIKNNKMGLLGTSDSNLLIAIIVSTISGLTLSYILFLSSTRHRSQLQHLKRAINNGDIYLEYQPKLCLVTHEITGVEALARWHDKTFGRVSPDVFIDLAEKHDLMEKLSHLVVHRAFQDMSPIMKKYPDISLSINLSMKDISQGQILCFINKQAELYHIAHDRVIFEVTERTNDGVDLIEKSVAEFTKAGYKISLDDFGTGYANLSWLSKIRPNEIKVDKIFTQSIGTESINQNMLNAIFFMLQKLDVTVVFEGIETQEQLTYLTSLSTDAMGQGWLFAHPMTTDKLENYLEIHHPNFLT</sequence>
<keyword evidence="5 10" id="KW-0812">Transmembrane</keyword>
<dbReference type="SMART" id="SM00052">
    <property type="entry name" value="EAL"/>
    <property type="match status" value="1"/>
</dbReference>
<feature type="transmembrane region" description="Helical" evidence="10">
    <location>
        <begin position="20"/>
        <end position="41"/>
    </location>
</feature>
<dbReference type="PANTHER" id="PTHR33121:SF79">
    <property type="entry name" value="CYCLIC DI-GMP PHOSPHODIESTERASE PDED-RELATED"/>
    <property type="match status" value="1"/>
</dbReference>
<dbReference type="PROSITE" id="PS50883">
    <property type="entry name" value="EAL"/>
    <property type="match status" value="1"/>
</dbReference>
<dbReference type="RefSeq" id="WP_067012602.1">
    <property type="nucleotide sequence ID" value="NZ_FLOB01000001.1"/>
</dbReference>
<protein>
    <recommendedName>
        <fullName evidence="2">cyclic-guanylate-specific phosphodiesterase</fullName>
        <ecNumber evidence="2">3.1.4.52</ecNumber>
    </recommendedName>
</protein>
<feature type="transmembrane region" description="Helical" evidence="10">
    <location>
        <begin position="246"/>
        <end position="266"/>
    </location>
</feature>
<dbReference type="PANTHER" id="PTHR33121">
    <property type="entry name" value="CYCLIC DI-GMP PHOSPHODIESTERASE PDEF"/>
    <property type="match status" value="1"/>
</dbReference>
<keyword evidence="4" id="KW-0973">c-di-GMP</keyword>
<evidence type="ECO:0000256" key="4">
    <source>
        <dbReference type="ARBA" id="ARBA00022636"/>
    </source>
</evidence>
<dbReference type="InterPro" id="IPR035919">
    <property type="entry name" value="EAL_sf"/>
</dbReference>
<dbReference type="Proteomes" id="UP000092544">
    <property type="component" value="Unassembled WGS sequence"/>
</dbReference>
<dbReference type="EC" id="3.1.4.52" evidence="2"/>
<evidence type="ECO:0000256" key="9">
    <source>
        <dbReference type="ARBA" id="ARBA00034290"/>
    </source>
</evidence>
<dbReference type="GO" id="GO:0071111">
    <property type="term" value="F:cyclic-guanylate-specific phosphodiesterase activity"/>
    <property type="evidence" value="ECO:0007669"/>
    <property type="project" value="UniProtKB-EC"/>
</dbReference>
<dbReference type="EMBL" id="FLOB01000001">
    <property type="protein sequence ID" value="SBS26631.1"/>
    <property type="molecule type" value="Genomic_DNA"/>
</dbReference>
<dbReference type="Gene3D" id="3.20.20.450">
    <property type="entry name" value="EAL domain"/>
    <property type="match status" value="1"/>
</dbReference>
<reference evidence="12 13" key="1">
    <citation type="submission" date="2016-06" db="EMBL/GenBank/DDBJ databases">
        <authorList>
            <person name="Kjaerup R.B."/>
            <person name="Dalgaard T.S."/>
            <person name="Juul-Madsen H.R."/>
        </authorList>
    </citation>
    <scope>NUCLEOTIDE SEQUENCE [LARGE SCALE GENOMIC DNA]</scope>
    <source>
        <strain evidence="12 13">CECT 8886</strain>
    </source>
</reference>
<evidence type="ECO:0000256" key="5">
    <source>
        <dbReference type="ARBA" id="ARBA00022692"/>
    </source>
</evidence>
<dbReference type="SUPFAM" id="SSF141868">
    <property type="entry name" value="EAL domain-like"/>
    <property type="match status" value="1"/>
</dbReference>
<evidence type="ECO:0000256" key="3">
    <source>
        <dbReference type="ARBA" id="ARBA00022475"/>
    </source>
</evidence>
<organism evidence="12 13">
    <name type="scientific">Marinomonas spartinae</name>
    <dbReference type="NCBI Taxonomy" id="1792290"/>
    <lineage>
        <taxon>Bacteria</taxon>
        <taxon>Pseudomonadati</taxon>
        <taxon>Pseudomonadota</taxon>
        <taxon>Gammaproteobacteria</taxon>
        <taxon>Oceanospirillales</taxon>
        <taxon>Oceanospirillaceae</taxon>
        <taxon>Marinomonas</taxon>
    </lineage>
</organism>
<comment type="subcellular location">
    <subcellularLocation>
        <location evidence="1">Cell membrane</location>
        <topology evidence="1">Multi-pass membrane protein</topology>
    </subcellularLocation>
</comment>
<feature type="domain" description="EAL" evidence="11">
    <location>
        <begin position="271"/>
        <end position="524"/>
    </location>
</feature>
<dbReference type="InterPro" id="IPR050706">
    <property type="entry name" value="Cyclic-di-GMP_PDE-like"/>
</dbReference>
<dbReference type="GO" id="GO:0005886">
    <property type="term" value="C:plasma membrane"/>
    <property type="evidence" value="ECO:0007669"/>
    <property type="project" value="UniProtKB-SubCell"/>
</dbReference>
<evidence type="ECO:0000256" key="2">
    <source>
        <dbReference type="ARBA" id="ARBA00012282"/>
    </source>
</evidence>
<evidence type="ECO:0000256" key="10">
    <source>
        <dbReference type="SAM" id="Phobius"/>
    </source>
</evidence>
<gene>
    <name evidence="12" type="primary">yjcC</name>
    <name evidence="12" type="ORF">MSP8886_00657</name>
</gene>
<evidence type="ECO:0000259" key="11">
    <source>
        <dbReference type="PROSITE" id="PS50883"/>
    </source>
</evidence>
<keyword evidence="13" id="KW-1185">Reference proteome</keyword>
<dbReference type="STRING" id="1792290.MSP8886_00657"/>
<dbReference type="AlphaFoldDB" id="A0A1A8T409"/>
<dbReference type="OrthoDB" id="1673646at2"/>
<dbReference type="Pfam" id="PF00563">
    <property type="entry name" value="EAL"/>
    <property type="match status" value="1"/>
</dbReference>
<evidence type="ECO:0000313" key="12">
    <source>
        <dbReference type="EMBL" id="SBS26631.1"/>
    </source>
</evidence>
<dbReference type="InterPro" id="IPR024744">
    <property type="entry name" value="CSS-motif_dom"/>
</dbReference>
<name>A0A1A8T409_9GAMM</name>
<comment type="catalytic activity">
    <reaction evidence="9">
        <text>3',3'-c-di-GMP + H2O = 5'-phosphoguanylyl(3'-&gt;5')guanosine + H(+)</text>
        <dbReference type="Rhea" id="RHEA:24902"/>
        <dbReference type="ChEBI" id="CHEBI:15377"/>
        <dbReference type="ChEBI" id="CHEBI:15378"/>
        <dbReference type="ChEBI" id="CHEBI:58754"/>
        <dbReference type="ChEBI" id="CHEBI:58805"/>
        <dbReference type="EC" id="3.1.4.52"/>
    </reaction>
</comment>
<accession>A0A1A8T409</accession>
<evidence type="ECO:0000256" key="1">
    <source>
        <dbReference type="ARBA" id="ARBA00004651"/>
    </source>
</evidence>
<keyword evidence="6" id="KW-0378">Hydrolase</keyword>
<evidence type="ECO:0000256" key="6">
    <source>
        <dbReference type="ARBA" id="ARBA00022801"/>
    </source>
</evidence>
<evidence type="ECO:0000256" key="7">
    <source>
        <dbReference type="ARBA" id="ARBA00022989"/>
    </source>
</evidence>
<proteinExistence type="predicted"/>
<dbReference type="CDD" id="cd01948">
    <property type="entry name" value="EAL"/>
    <property type="match status" value="1"/>
</dbReference>
<keyword evidence="8 10" id="KW-0472">Membrane</keyword>
<keyword evidence="3" id="KW-1003">Cell membrane</keyword>
<keyword evidence="7 10" id="KW-1133">Transmembrane helix</keyword>
<evidence type="ECO:0000313" key="13">
    <source>
        <dbReference type="Proteomes" id="UP000092544"/>
    </source>
</evidence>